<gene>
    <name evidence="2" type="ORF">SJI18_22175</name>
</gene>
<feature type="domain" description="CD-NTase-associated protein 12/Pycsar effector protein TIR" evidence="1">
    <location>
        <begin position="149"/>
        <end position="267"/>
    </location>
</feature>
<sequence>MNLSLLKDLQKFAKYLSVNELKNIKPEKLMAILHTDKATTKAFVQYLHDEGVLSYKYVFKCPNCVQECTAYERKLKKSPYCCNFCGDEISNATIIKKSWLIYNIDKNEMMNIQIENDVDLIEGTLNCENFVHIKDNIIDLNMIKENKMKIFIGSSKEAKVDMERLAIMIEESLNSVIVWDDPTVCVAGDFTLESLINVAHRVDAAIFVFNGEDETWYRGNIVQSVRDNVLLEYGLFAGVRGRENVIFMCKNKPKIATDLLGVTYLDAAKGDFSLKRDVNAWLSKIRK</sequence>
<dbReference type="Proteomes" id="UP001498469">
    <property type="component" value="Unassembled WGS sequence"/>
</dbReference>
<keyword evidence="3" id="KW-1185">Reference proteome</keyword>
<evidence type="ECO:0000259" key="1">
    <source>
        <dbReference type="Pfam" id="PF10137"/>
    </source>
</evidence>
<accession>A0ABU7UW55</accession>
<proteinExistence type="predicted"/>
<dbReference type="Pfam" id="PF10137">
    <property type="entry name" value="CAP12-PCTIR_TIR"/>
    <property type="match status" value="1"/>
</dbReference>
<dbReference type="EMBL" id="JAZHFS010000035">
    <property type="protein sequence ID" value="MEF2114994.1"/>
    <property type="molecule type" value="Genomic_DNA"/>
</dbReference>
<comment type="caution">
    <text evidence="2">The sequence shown here is derived from an EMBL/GenBank/DDBJ whole genome shotgun (WGS) entry which is preliminary data.</text>
</comment>
<evidence type="ECO:0000313" key="2">
    <source>
        <dbReference type="EMBL" id="MEF2114994.1"/>
    </source>
</evidence>
<name>A0ABU7UW55_9CLOT</name>
<organism evidence="2 3">
    <name type="scientific">Clostridium frigoriphilum</name>
    <dbReference type="NCBI Taxonomy" id="443253"/>
    <lineage>
        <taxon>Bacteria</taxon>
        <taxon>Bacillati</taxon>
        <taxon>Bacillota</taxon>
        <taxon>Clostridia</taxon>
        <taxon>Eubacteriales</taxon>
        <taxon>Clostridiaceae</taxon>
        <taxon>Clostridium</taxon>
    </lineage>
</organism>
<reference evidence="2 3" key="1">
    <citation type="submission" date="2023-11" db="EMBL/GenBank/DDBJ databases">
        <title>Draft genome sequence of a psychrophilic Clostridium strain from permafrost water brine.</title>
        <authorList>
            <person name="Shcherbakova V.A."/>
            <person name="Trubitsyn V.E."/>
            <person name="Zakharyuk A.G."/>
        </authorList>
    </citation>
    <scope>NUCLEOTIDE SEQUENCE [LARGE SCALE GENOMIC DNA]</scope>
    <source>
        <strain evidence="2 3">14F</strain>
    </source>
</reference>
<evidence type="ECO:0000313" key="3">
    <source>
        <dbReference type="Proteomes" id="UP001498469"/>
    </source>
</evidence>
<dbReference type="RefSeq" id="WP_216254232.1">
    <property type="nucleotide sequence ID" value="NZ_JAZHFS010000035.1"/>
</dbReference>
<protein>
    <submittedName>
        <fullName evidence="2">Nucleotide-binding protein</fullName>
    </submittedName>
</protein>
<dbReference type="InterPro" id="IPR019302">
    <property type="entry name" value="CAP12/PCTIR_TIR_dom"/>
</dbReference>